<evidence type="ECO:0000313" key="1">
    <source>
        <dbReference type="EMBL" id="TYG50653.1"/>
    </source>
</evidence>
<protein>
    <submittedName>
        <fullName evidence="1">Uncharacterized protein</fullName>
    </submittedName>
</protein>
<keyword evidence="2" id="KW-1185">Reference proteome</keyword>
<name>A0A5D2B3K6_GOSDA</name>
<dbReference type="Proteomes" id="UP000323506">
    <property type="component" value="Chromosome D10"/>
</dbReference>
<sequence length="125" mass="14382">MGEENKKIMKEEVIAKLKDDGDFDKLRLKIVRKLKDNLLYIFSRINNKFTLELRNNIILAVKQSAALNCLGSENMKVRELSDAIHDEVGNKVMGKISDSLWEIIRLEGSTRIEIIETVVSHRNNN</sequence>
<organism evidence="1 2">
    <name type="scientific">Gossypium darwinii</name>
    <name type="common">Darwin's cotton</name>
    <name type="synonym">Gossypium barbadense var. darwinii</name>
    <dbReference type="NCBI Taxonomy" id="34276"/>
    <lineage>
        <taxon>Eukaryota</taxon>
        <taxon>Viridiplantae</taxon>
        <taxon>Streptophyta</taxon>
        <taxon>Embryophyta</taxon>
        <taxon>Tracheophyta</taxon>
        <taxon>Spermatophyta</taxon>
        <taxon>Magnoliopsida</taxon>
        <taxon>eudicotyledons</taxon>
        <taxon>Gunneridae</taxon>
        <taxon>Pentapetalae</taxon>
        <taxon>rosids</taxon>
        <taxon>malvids</taxon>
        <taxon>Malvales</taxon>
        <taxon>Malvaceae</taxon>
        <taxon>Malvoideae</taxon>
        <taxon>Gossypium</taxon>
    </lineage>
</organism>
<proteinExistence type="predicted"/>
<gene>
    <name evidence="1" type="ORF">ES288_D10G192100v1</name>
</gene>
<dbReference type="AlphaFoldDB" id="A0A5D2B3K6"/>
<dbReference type="EMBL" id="CM017710">
    <property type="protein sequence ID" value="TYG50653.1"/>
    <property type="molecule type" value="Genomic_DNA"/>
</dbReference>
<accession>A0A5D2B3K6</accession>
<dbReference type="PANTHER" id="PTHR34356:SF3">
    <property type="entry name" value="EXPRESSED PROTEIN"/>
    <property type="match status" value="1"/>
</dbReference>
<evidence type="ECO:0000313" key="2">
    <source>
        <dbReference type="Proteomes" id="UP000323506"/>
    </source>
</evidence>
<reference evidence="1 2" key="1">
    <citation type="submission" date="2019-06" db="EMBL/GenBank/DDBJ databases">
        <title>WGS assembly of Gossypium darwinii.</title>
        <authorList>
            <person name="Chen Z.J."/>
            <person name="Sreedasyam A."/>
            <person name="Ando A."/>
            <person name="Song Q."/>
            <person name="De L."/>
            <person name="Hulse-Kemp A."/>
            <person name="Ding M."/>
            <person name="Ye W."/>
            <person name="Kirkbride R."/>
            <person name="Jenkins J."/>
            <person name="Plott C."/>
            <person name="Lovell J."/>
            <person name="Lin Y.-M."/>
            <person name="Vaughn R."/>
            <person name="Liu B."/>
            <person name="Li W."/>
            <person name="Simpson S."/>
            <person name="Scheffler B."/>
            <person name="Saski C."/>
            <person name="Grover C."/>
            <person name="Hu G."/>
            <person name="Conover J."/>
            <person name="Carlson J."/>
            <person name="Shu S."/>
            <person name="Boston L."/>
            <person name="Williams M."/>
            <person name="Peterson D."/>
            <person name="Mcgee K."/>
            <person name="Jones D."/>
            <person name="Wendel J."/>
            <person name="Stelly D."/>
            <person name="Grimwood J."/>
            <person name="Schmutz J."/>
        </authorList>
    </citation>
    <scope>NUCLEOTIDE SEQUENCE [LARGE SCALE GENOMIC DNA]</scope>
    <source>
        <strain evidence="1">1808015.09</strain>
    </source>
</reference>
<dbReference type="PANTHER" id="PTHR34356">
    <property type="entry name" value="ANTIGENIC HEAT-STABLE PROTEIN"/>
    <property type="match status" value="1"/>
</dbReference>